<dbReference type="Pfam" id="PF12870">
    <property type="entry name" value="DUF4878"/>
    <property type="match status" value="1"/>
</dbReference>
<dbReference type="InterPro" id="IPR032710">
    <property type="entry name" value="NTF2-like_dom_sf"/>
</dbReference>
<organism evidence="3 4">
    <name type="scientific">Actinoplanes digitatis</name>
    <dbReference type="NCBI Taxonomy" id="1868"/>
    <lineage>
        <taxon>Bacteria</taxon>
        <taxon>Bacillati</taxon>
        <taxon>Actinomycetota</taxon>
        <taxon>Actinomycetes</taxon>
        <taxon>Micromonosporales</taxon>
        <taxon>Micromonosporaceae</taxon>
        <taxon>Actinoplanes</taxon>
    </lineage>
</organism>
<feature type="domain" description="DUF4878" evidence="2">
    <location>
        <begin position="56"/>
        <end position="152"/>
    </location>
</feature>
<evidence type="ECO:0000313" key="4">
    <source>
        <dbReference type="Proteomes" id="UP000578112"/>
    </source>
</evidence>
<evidence type="ECO:0000313" key="3">
    <source>
        <dbReference type="EMBL" id="MBB4761628.1"/>
    </source>
</evidence>
<keyword evidence="1" id="KW-1133">Transmembrane helix</keyword>
<comment type="caution">
    <text evidence="3">The sequence shown here is derived from an EMBL/GenBank/DDBJ whole genome shotgun (WGS) entry which is preliminary data.</text>
</comment>
<evidence type="ECO:0000256" key="1">
    <source>
        <dbReference type="SAM" id="Phobius"/>
    </source>
</evidence>
<keyword evidence="4" id="KW-1185">Reference proteome</keyword>
<proteinExistence type="predicted"/>
<dbReference type="Gene3D" id="3.10.450.50">
    <property type="match status" value="1"/>
</dbReference>
<dbReference type="EMBL" id="JACHNH010000001">
    <property type="protein sequence ID" value="MBB4761628.1"/>
    <property type="molecule type" value="Genomic_DNA"/>
</dbReference>
<dbReference type="AlphaFoldDB" id="A0A7W7HVT6"/>
<dbReference type="InterPro" id="IPR024267">
    <property type="entry name" value="DUF4878"/>
</dbReference>
<feature type="transmembrane region" description="Helical" evidence="1">
    <location>
        <begin position="21"/>
        <end position="47"/>
    </location>
</feature>
<dbReference type="Proteomes" id="UP000578112">
    <property type="component" value="Unassembled WGS sequence"/>
</dbReference>
<name>A0A7W7HVT6_9ACTN</name>
<evidence type="ECO:0000259" key="2">
    <source>
        <dbReference type="Pfam" id="PF12870"/>
    </source>
</evidence>
<dbReference type="SUPFAM" id="SSF54427">
    <property type="entry name" value="NTF2-like"/>
    <property type="match status" value="1"/>
</dbReference>
<sequence length="156" mass="17138">MIIVEMPPYQPEPPPPRRRTLRTVLIVVGIVLVLCCAGAVAGGFFLFREVKQATDPAREATEEFVTDLESGDADAAYGRLCAGTRGRFTREAFLHGLSEQPRIQSHEIVGVNVSTVNGRVSATTTAELTFDTGFVDRHTFKLVKEDGQWKVCGQPF</sequence>
<keyword evidence="1" id="KW-0472">Membrane</keyword>
<gene>
    <name evidence="3" type="ORF">BJ971_002184</name>
</gene>
<accession>A0A7W7HVT6</accession>
<keyword evidence="1" id="KW-0812">Transmembrane</keyword>
<reference evidence="3 4" key="1">
    <citation type="submission" date="2020-08" db="EMBL/GenBank/DDBJ databases">
        <title>Sequencing the genomes of 1000 actinobacteria strains.</title>
        <authorList>
            <person name="Klenk H.-P."/>
        </authorList>
    </citation>
    <scope>NUCLEOTIDE SEQUENCE [LARGE SCALE GENOMIC DNA]</scope>
    <source>
        <strain evidence="3 4">DSM 43149</strain>
    </source>
</reference>
<protein>
    <recommendedName>
        <fullName evidence="2">DUF4878 domain-containing protein</fullName>
    </recommendedName>
</protein>